<dbReference type="RefSeq" id="WP_345404972.1">
    <property type="nucleotide sequence ID" value="NZ_BAABLA010000119.1"/>
</dbReference>
<dbReference type="Proteomes" id="UP001596337">
    <property type="component" value="Unassembled WGS sequence"/>
</dbReference>
<name>A0ABW2C8M4_9PSEU</name>
<evidence type="ECO:0000313" key="9">
    <source>
        <dbReference type="Proteomes" id="UP001596337"/>
    </source>
</evidence>
<dbReference type="InterPro" id="IPR013325">
    <property type="entry name" value="RNA_pol_sigma_r2"/>
</dbReference>
<dbReference type="NCBIfam" id="TIGR02937">
    <property type="entry name" value="sigma70-ECF"/>
    <property type="match status" value="1"/>
</dbReference>
<dbReference type="InterPro" id="IPR014284">
    <property type="entry name" value="RNA_pol_sigma-70_dom"/>
</dbReference>
<dbReference type="PANTHER" id="PTHR43133">
    <property type="entry name" value="RNA POLYMERASE ECF-TYPE SIGMA FACTO"/>
    <property type="match status" value="1"/>
</dbReference>
<evidence type="ECO:0000256" key="1">
    <source>
        <dbReference type="ARBA" id="ARBA00010641"/>
    </source>
</evidence>
<protein>
    <submittedName>
        <fullName evidence="8">Sigma-70 family RNA polymerase sigma factor</fullName>
    </submittedName>
</protein>
<keyword evidence="5" id="KW-0804">Transcription</keyword>
<evidence type="ECO:0000256" key="5">
    <source>
        <dbReference type="ARBA" id="ARBA00023163"/>
    </source>
</evidence>
<dbReference type="Gene3D" id="1.10.1740.10">
    <property type="match status" value="1"/>
</dbReference>
<evidence type="ECO:0000256" key="2">
    <source>
        <dbReference type="ARBA" id="ARBA00023015"/>
    </source>
</evidence>
<organism evidence="8 9">
    <name type="scientific">Haloechinothrix salitolerans</name>
    <dbReference type="NCBI Taxonomy" id="926830"/>
    <lineage>
        <taxon>Bacteria</taxon>
        <taxon>Bacillati</taxon>
        <taxon>Actinomycetota</taxon>
        <taxon>Actinomycetes</taxon>
        <taxon>Pseudonocardiales</taxon>
        <taxon>Pseudonocardiaceae</taxon>
        <taxon>Haloechinothrix</taxon>
    </lineage>
</organism>
<dbReference type="EMBL" id="JBHSXX010000001">
    <property type="protein sequence ID" value="MFC6870660.1"/>
    <property type="molecule type" value="Genomic_DNA"/>
</dbReference>
<feature type="domain" description="RNA polymerase sigma factor 70 region 4 type 2" evidence="7">
    <location>
        <begin position="126"/>
        <end position="175"/>
    </location>
</feature>
<accession>A0ABW2C8M4</accession>
<comment type="similarity">
    <text evidence="1">Belongs to the sigma-70 factor family. ECF subfamily.</text>
</comment>
<proteinExistence type="inferred from homology"/>
<evidence type="ECO:0000256" key="3">
    <source>
        <dbReference type="ARBA" id="ARBA00023082"/>
    </source>
</evidence>
<keyword evidence="9" id="KW-1185">Reference proteome</keyword>
<dbReference type="SUPFAM" id="SSF88659">
    <property type="entry name" value="Sigma3 and sigma4 domains of RNA polymerase sigma factors"/>
    <property type="match status" value="1"/>
</dbReference>
<gene>
    <name evidence="8" type="ORF">ACFQGD_26365</name>
</gene>
<feature type="domain" description="RNA polymerase sigma-70 region 2" evidence="6">
    <location>
        <begin position="19"/>
        <end position="82"/>
    </location>
</feature>
<dbReference type="SUPFAM" id="SSF88946">
    <property type="entry name" value="Sigma2 domain of RNA polymerase sigma factors"/>
    <property type="match status" value="1"/>
</dbReference>
<dbReference type="InterPro" id="IPR039425">
    <property type="entry name" value="RNA_pol_sigma-70-like"/>
</dbReference>
<dbReference type="Gene3D" id="1.10.10.10">
    <property type="entry name" value="Winged helix-like DNA-binding domain superfamily/Winged helix DNA-binding domain"/>
    <property type="match status" value="1"/>
</dbReference>
<dbReference type="InterPro" id="IPR007627">
    <property type="entry name" value="RNA_pol_sigma70_r2"/>
</dbReference>
<evidence type="ECO:0000259" key="6">
    <source>
        <dbReference type="Pfam" id="PF04542"/>
    </source>
</evidence>
<keyword evidence="4" id="KW-0238">DNA-binding</keyword>
<evidence type="ECO:0000259" key="7">
    <source>
        <dbReference type="Pfam" id="PF08281"/>
    </source>
</evidence>
<evidence type="ECO:0000256" key="4">
    <source>
        <dbReference type="ARBA" id="ARBA00023125"/>
    </source>
</evidence>
<dbReference type="Pfam" id="PF08281">
    <property type="entry name" value="Sigma70_r4_2"/>
    <property type="match status" value="1"/>
</dbReference>
<evidence type="ECO:0000313" key="8">
    <source>
        <dbReference type="EMBL" id="MFC6870660.1"/>
    </source>
</evidence>
<dbReference type="Pfam" id="PF04542">
    <property type="entry name" value="Sigma70_r2"/>
    <property type="match status" value="1"/>
</dbReference>
<keyword evidence="3" id="KW-0731">Sigma factor</keyword>
<reference evidence="9" key="1">
    <citation type="journal article" date="2019" name="Int. J. Syst. Evol. Microbiol.">
        <title>The Global Catalogue of Microorganisms (GCM) 10K type strain sequencing project: providing services to taxonomists for standard genome sequencing and annotation.</title>
        <authorList>
            <consortium name="The Broad Institute Genomics Platform"/>
            <consortium name="The Broad Institute Genome Sequencing Center for Infectious Disease"/>
            <person name="Wu L."/>
            <person name="Ma J."/>
        </authorList>
    </citation>
    <scope>NUCLEOTIDE SEQUENCE [LARGE SCALE GENOMIC DNA]</scope>
    <source>
        <strain evidence="9">KCTC 32255</strain>
    </source>
</reference>
<dbReference type="InterPro" id="IPR036388">
    <property type="entry name" value="WH-like_DNA-bd_sf"/>
</dbReference>
<sequence>MCSAEPRAARIELFRDVARQQLPRLYRIARRIVGDEAEDAVQDCLLKAYQHVDQLRERSAASAWLVRILVNCCRDRLRGRARSQEDVDLDAMEDFSLYRTIAYEDPFPYSDSLHLDFLAEFSVDDVRQVLLRLPELYRIPVVLVYMQGFLAREVAEMLDTPLGTVLARLHRGRKAFEQQMWRYATEHGLLREGAR</sequence>
<dbReference type="InterPro" id="IPR013324">
    <property type="entry name" value="RNA_pol_sigma_r3/r4-like"/>
</dbReference>
<dbReference type="InterPro" id="IPR013249">
    <property type="entry name" value="RNA_pol_sigma70_r4_t2"/>
</dbReference>
<comment type="caution">
    <text evidence="8">The sequence shown here is derived from an EMBL/GenBank/DDBJ whole genome shotgun (WGS) entry which is preliminary data.</text>
</comment>
<dbReference type="PANTHER" id="PTHR43133:SF8">
    <property type="entry name" value="RNA POLYMERASE SIGMA FACTOR HI_1459-RELATED"/>
    <property type="match status" value="1"/>
</dbReference>
<keyword evidence="2" id="KW-0805">Transcription regulation</keyword>